<dbReference type="InterPro" id="IPR009825">
    <property type="entry name" value="ECF_substrate-spec-like"/>
</dbReference>
<keyword evidence="3" id="KW-1185">Reference proteome</keyword>
<dbReference type="STRING" id="61635.BN85313420"/>
<evidence type="ECO:0000313" key="2">
    <source>
        <dbReference type="EMBL" id="CCV66363.1"/>
    </source>
</evidence>
<feature type="transmembrane region" description="Helical" evidence="1">
    <location>
        <begin position="6"/>
        <end position="29"/>
    </location>
</feature>
<feature type="transmembrane region" description="Helical" evidence="1">
    <location>
        <begin position="98"/>
        <end position="123"/>
    </location>
</feature>
<reference evidence="2 3" key="1">
    <citation type="journal article" date="2013" name="J. Mol. Microbiol. Biotechnol.">
        <title>Analysis of the Complete Genomes of Acholeplasma brassicae , A. palmae and A. laidlawii and Their Comparison to the Obligate Parasites from ' Candidatus Phytoplasma'.</title>
        <authorList>
            <person name="Kube M."/>
            <person name="Siewert C."/>
            <person name="Migdoll A.M."/>
            <person name="Duduk B."/>
            <person name="Holz S."/>
            <person name="Rabus R."/>
            <person name="Seemuller E."/>
            <person name="Mitrovic J."/>
            <person name="Muller I."/>
            <person name="Buttner C."/>
            <person name="Reinhardt R."/>
        </authorList>
    </citation>
    <scope>NUCLEOTIDE SEQUENCE [LARGE SCALE GENOMIC DNA]</scope>
    <source>
        <strain evidence="3">0502</strain>
    </source>
</reference>
<accession>U4KS67</accession>
<protein>
    <submittedName>
        <fullName evidence="2">Uncharacterized protein</fullName>
    </submittedName>
</protein>
<feature type="transmembrane region" description="Helical" evidence="1">
    <location>
        <begin position="41"/>
        <end position="63"/>
    </location>
</feature>
<keyword evidence="1" id="KW-0472">Membrane</keyword>
<keyword evidence="1" id="KW-0812">Transmembrane</keyword>
<dbReference type="Gene3D" id="1.10.1760.20">
    <property type="match status" value="1"/>
</dbReference>
<dbReference type="EMBL" id="FO681348">
    <property type="protein sequence ID" value="CCV66363.1"/>
    <property type="molecule type" value="Genomic_DNA"/>
</dbReference>
<feature type="transmembrane region" description="Helical" evidence="1">
    <location>
        <begin position="69"/>
        <end position="91"/>
    </location>
</feature>
<evidence type="ECO:0000313" key="3">
    <source>
        <dbReference type="Proteomes" id="UP000032737"/>
    </source>
</evidence>
<dbReference type="HOGENOM" id="CLU_131914_0_0_14"/>
<dbReference type="Pfam" id="PF07155">
    <property type="entry name" value="ECF-ribofla_trS"/>
    <property type="match status" value="1"/>
</dbReference>
<dbReference type="RefSeq" id="WP_030005223.1">
    <property type="nucleotide sequence ID" value="NC_022549.1"/>
</dbReference>
<name>U4KS67_9MOLU</name>
<evidence type="ECO:0000256" key="1">
    <source>
        <dbReference type="SAM" id="Phobius"/>
    </source>
</evidence>
<sequence length="173" mass="18979">MEKNVLRIVLGAVFASLSVAINLMFYFLIPSNGTFGLPYYAIPLIIGGVLLGPIYGLLISAVADTAFGLVVGYMPLYTISSLMWGILPGLLYKKDYKFFHLALVIVVSYLLATSANTFANFIYFGRKTALGTLPIRLLSLLFNSGLIVFVVDSILKRIESLLPIESSKAYIPR</sequence>
<dbReference type="Proteomes" id="UP000032737">
    <property type="component" value="Chromosome"/>
</dbReference>
<dbReference type="KEGG" id="abra:BN85313420"/>
<organism evidence="2 3">
    <name type="scientific">Acholeplasma brassicae</name>
    <dbReference type="NCBI Taxonomy" id="61635"/>
    <lineage>
        <taxon>Bacteria</taxon>
        <taxon>Bacillati</taxon>
        <taxon>Mycoplasmatota</taxon>
        <taxon>Mollicutes</taxon>
        <taxon>Acholeplasmatales</taxon>
        <taxon>Acholeplasmataceae</taxon>
        <taxon>Acholeplasma</taxon>
    </lineage>
</organism>
<proteinExistence type="predicted"/>
<dbReference type="AlphaFoldDB" id="U4KS67"/>
<dbReference type="GO" id="GO:0016020">
    <property type="term" value="C:membrane"/>
    <property type="evidence" value="ECO:0007669"/>
    <property type="project" value="InterPro"/>
</dbReference>
<feature type="transmembrane region" description="Helical" evidence="1">
    <location>
        <begin position="135"/>
        <end position="155"/>
    </location>
</feature>
<keyword evidence="1" id="KW-1133">Transmembrane helix</keyword>
<dbReference type="OrthoDB" id="384732at2"/>
<gene>
    <name evidence="2" type="ORF">BN85313420</name>
</gene>